<evidence type="ECO:0000313" key="3">
    <source>
        <dbReference type="Proteomes" id="UP000053593"/>
    </source>
</evidence>
<feature type="region of interest" description="Disordered" evidence="1">
    <location>
        <begin position="1"/>
        <end position="40"/>
    </location>
</feature>
<gene>
    <name evidence="2" type="ORF">GYMLUDRAFT_252655</name>
</gene>
<organism evidence="2 3">
    <name type="scientific">Collybiopsis luxurians FD-317 M1</name>
    <dbReference type="NCBI Taxonomy" id="944289"/>
    <lineage>
        <taxon>Eukaryota</taxon>
        <taxon>Fungi</taxon>
        <taxon>Dikarya</taxon>
        <taxon>Basidiomycota</taxon>
        <taxon>Agaricomycotina</taxon>
        <taxon>Agaricomycetes</taxon>
        <taxon>Agaricomycetidae</taxon>
        <taxon>Agaricales</taxon>
        <taxon>Marasmiineae</taxon>
        <taxon>Omphalotaceae</taxon>
        <taxon>Collybiopsis</taxon>
        <taxon>Collybiopsis luxurians</taxon>
    </lineage>
</organism>
<accession>A0A0D0AKQ0</accession>
<keyword evidence="3" id="KW-1185">Reference proteome</keyword>
<evidence type="ECO:0000256" key="1">
    <source>
        <dbReference type="SAM" id="MobiDB-lite"/>
    </source>
</evidence>
<dbReference type="Proteomes" id="UP000053593">
    <property type="component" value="Unassembled WGS sequence"/>
</dbReference>
<sequence length="56" mass="6269">MSLNNQDLVSALPSKHDDDDDDDDDNYLQHNNEPGDTGVKQFCHSFNAVLAWHTPA</sequence>
<dbReference type="HOGENOM" id="CLU_3014359_0_0_1"/>
<protein>
    <submittedName>
        <fullName evidence="2">Unplaced genomic scaffold GYMLUscaffold_136, whole genome shotgun sequence</fullName>
    </submittedName>
</protein>
<dbReference type="AlphaFoldDB" id="A0A0D0AKQ0"/>
<dbReference type="EMBL" id="KN834884">
    <property type="protein sequence ID" value="KIK50805.1"/>
    <property type="molecule type" value="Genomic_DNA"/>
</dbReference>
<name>A0A0D0AKQ0_9AGAR</name>
<evidence type="ECO:0000313" key="2">
    <source>
        <dbReference type="EMBL" id="KIK50805.1"/>
    </source>
</evidence>
<proteinExistence type="predicted"/>
<reference evidence="2 3" key="1">
    <citation type="submission" date="2014-04" db="EMBL/GenBank/DDBJ databases">
        <title>Evolutionary Origins and Diversification of the Mycorrhizal Mutualists.</title>
        <authorList>
            <consortium name="DOE Joint Genome Institute"/>
            <consortium name="Mycorrhizal Genomics Consortium"/>
            <person name="Kohler A."/>
            <person name="Kuo A."/>
            <person name="Nagy L.G."/>
            <person name="Floudas D."/>
            <person name="Copeland A."/>
            <person name="Barry K.W."/>
            <person name="Cichocki N."/>
            <person name="Veneault-Fourrey C."/>
            <person name="LaButti K."/>
            <person name="Lindquist E.A."/>
            <person name="Lipzen A."/>
            <person name="Lundell T."/>
            <person name="Morin E."/>
            <person name="Murat C."/>
            <person name="Riley R."/>
            <person name="Ohm R."/>
            <person name="Sun H."/>
            <person name="Tunlid A."/>
            <person name="Henrissat B."/>
            <person name="Grigoriev I.V."/>
            <person name="Hibbett D.S."/>
            <person name="Martin F."/>
        </authorList>
    </citation>
    <scope>NUCLEOTIDE SEQUENCE [LARGE SCALE GENOMIC DNA]</scope>
    <source>
        <strain evidence="2 3">FD-317 M1</strain>
    </source>
</reference>